<proteinExistence type="predicted"/>
<evidence type="ECO:0000313" key="3">
    <source>
        <dbReference type="Proteomes" id="UP000683551"/>
    </source>
</evidence>
<evidence type="ECO:0000259" key="1">
    <source>
        <dbReference type="Pfam" id="PF18299"/>
    </source>
</evidence>
<feature type="domain" description="ATP-grasp" evidence="1">
    <location>
        <begin position="88"/>
        <end position="231"/>
    </location>
</feature>
<dbReference type="Pfam" id="PF18299">
    <property type="entry name" value="R2K_2"/>
    <property type="match status" value="1"/>
</dbReference>
<evidence type="ECO:0000313" key="2">
    <source>
        <dbReference type="EMBL" id="QWY77817.1"/>
    </source>
</evidence>
<dbReference type="RefSeq" id="WP_273145310.1">
    <property type="nucleotide sequence ID" value="NZ_CP053675.1"/>
</dbReference>
<protein>
    <submittedName>
        <fullName evidence="2">ATP-grasp domain-containing protein</fullName>
    </submittedName>
</protein>
<sequence>MPRFLIQTDKEVSTVERAALYLLDEPFERAALNDLGDFNHDASLCPVGSVEFVRARIAELCLPVPKPIDYPFSLSGFFGRYIRLYGDCRLLPPDSFPVFVKPVVTKAWTGKVLTKDSNLSDLPGLVWISDVVAFKEEFRVYVLKRGTGPAKILFISRYDEFEDGPESAPPEVVLKANEMIQLFEKEGFENGGENVRSMHHPCAYALDLGITTDGQILLVEVTDAWAAGLYKPASGLFPNYRNDYFDWLYARWQQIAAAESLPVCCKTTKGNSL</sequence>
<name>A0A9E6MZ83_9PROT</name>
<dbReference type="AlphaFoldDB" id="A0A9E6MZ83"/>
<dbReference type="Proteomes" id="UP000683551">
    <property type="component" value="Chromosome"/>
</dbReference>
<organism evidence="2 3">
    <name type="scientific">Ferrovum myxofaciens</name>
    <dbReference type="NCBI Taxonomy" id="416213"/>
    <lineage>
        <taxon>Bacteria</taxon>
        <taxon>Pseudomonadati</taxon>
        <taxon>Pseudomonadota</taxon>
        <taxon>Betaproteobacteria</taxon>
        <taxon>Ferrovales</taxon>
        <taxon>Ferrovaceae</taxon>
        <taxon>Ferrovum</taxon>
    </lineage>
</organism>
<dbReference type="InterPro" id="IPR041261">
    <property type="entry name" value="R2K_2"/>
</dbReference>
<accession>A0A9E6MZ83</accession>
<reference evidence="2" key="1">
    <citation type="submission" date="2021-02" db="EMBL/GenBank/DDBJ databases">
        <title>Comparative genomics of Ferrovum myxofaciens strains, predominant extremophile bacteria forming large biofilm stalactites in acid mine ecosystems.</title>
        <authorList>
            <person name="Burkartova K."/>
            <person name="Ridl J."/>
            <person name="Pajer P."/>
            <person name="Falteisek L."/>
        </authorList>
    </citation>
    <scope>NUCLEOTIDE SEQUENCE</scope>
    <source>
        <strain evidence="2">MI1III</strain>
    </source>
</reference>
<gene>
    <name evidence="2" type="ORF">JZL65_01635</name>
</gene>
<dbReference type="EMBL" id="CP071137">
    <property type="protein sequence ID" value="QWY77817.1"/>
    <property type="molecule type" value="Genomic_DNA"/>
</dbReference>